<dbReference type="Pfam" id="PF01977">
    <property type="entry name" value="UbiD"/>
    <property type="match status" value="1"/>
</dbReference>
<dbReference type="PANTHER" id="PTHR30108:SF17">
    <property type="entry name" value="FERULIC ACID DECARBOXYLASE 1"/>
    <property type="match status" value="1"/>
</dbReference>
<evidence type="ECO:0000256" key="4">
    <source>
        <dbReference type="ARBA" id="ARBA00022630"/>
    </source>
</evidence>
<dbReference type="SUPFAM" id="SSF50475">
    <property type="entry name" value="FMN-binding split barrel"/>
    <property type="match status" value="1"/>
</dbReference>
<dbReference type="InterPro" id="IPR049381">
    <property type="entry name" value="UbiD-like_C"/>
</dbReference>
<feature type="domain" description="3-octaprenyl-4-hydroxybenzoate carboxy-lyase-like Rift-related" evidence="13">
    <location>
        <begin position="129"/>
        <end position="311"/>
    </location>
</feature>
<evidence type="ECO:0000256" key="5">
    <source>
        <dbReference type="ARBA" id="ARBA00022643"/>
    </source>
</evidence>
<evidence type="ECO:0000256" key="11">
    <source>
        <dbReference type="ARBA" id="ARBA00049754"/>
    </source>
</evidence>
<dbReference type="AlphaFoldDB" id="A0AA37F8M8"/>
<evidence type="ECO:0000313" key="17">
    <source>
        <dbReference type="Proteomes" id="UP000632195"/>
    </source>
</evidence>
<organism evidence="16 17">
    <name type="scientific">Thermogymnomonas acidicola</name>
    <dbReference type="NCBI Taxonomy" id="399579"/>
    <lineage>
        <taxon>Archaea</taxon>
        <taxon>Methanobacteriati</taxon>
        <taxon>Thermoplasmatota</taxon>
        <taxon>Thermoplasmata</taxon>
        <taxon>Thermoplasmatales</taxon>
        <taxon>Thermogymnomonas</taxon>
    </lineage>
</organism>
<reference evidence="16" key="2">
    <citation type="submission" date="2022-09" db="EMBL/GenBank/DDBJ databases">
        <authorList>
            <person name="Sun Q."/>
            <person name="Ohkuma M."/>
        </authorList>
    </citation>
    <scope>NUCLEOTIDE SEQUENCE</scope>
    <source>
        <strain evidence="16">JCM 13583</strain>
    </source>
</reference>
<comment type="function">
    <text evidence="9">Catalyzes the conversion of trans-anhydromevalonate 5-phosphate (tAHMP) into isopentenyl phosphate. Involved in the archaeal mevalonate (MVA) pathway, which provides fundamental precursors for isoprenoid biosynthesis, such as isopentenyl diphosphate (IPP) and dimethylallyl diphosphate (DMAPP).</text>
</comment>
<evidence type="ECO:0000256" key="8">
    <source>
        <dbReference type="ARBA" id="ARBA00049054"/>
    </source>
</evidence>
<comment type="similarity">
    <text evidence="3">Belongs to the UbiD family.</text>
</comment>
<evidence type="ECO:0000256" key="12">
    <source>
        <dbReference type="ARBA" id="ARBA00049936"/>
    </source>
</evidence>
<reference evidence="16" key="1">
    <citation type="journal article" date="2014" name="Int. J. Syst. Evol. Microbiol.">
        <title>Complete genome sequence of Corynebacterium casei LMG S-19264T (=DSM 44701T), isolated from a smear-ripened cheese.</title>
        <authorList>
            <consortium name="US DOE Joint Genome Institute (JGI-PGF)"/>
            <person name="Walter F."/>
            <person name="Albersmeier A."/>
            <person name="Kalinowski J."/>
            <person name="Ruckert C."/>
        </authorList>
    </citation>
    <scope>NUCLEOTIDE SEQUENCE</scope>
    <source>
        <strain evidence="16">JCM 13583</strain>
    </source>
</reference>
<evidence type="ECO:0000259" key="13">
    <source>
        <dbReference type="Pfam" id="PF01977"/>
    </source>
</evidence>
<evidence type="ECO:0000256" key="6">
    <source>
        <dbReference type="ARBA" id="ARBA00022793"/>
    </source>
</evidence>
<comment type="caution">
    <text evidence="16">The sequence shown here is derived from an EMBL/GenBank/DDBJ whole genome shotgun (WGS) entry which is preliminary data.</text>
</comment>
<keyword evidence="4" id="KW-0285">Flavoprotein</keyword>
<comment type="cofactor">
    <cofactor evidence="12">
        <name>prenylated FMN</name>
        <dbReference type="ChEBI" id="CHEBI:87746"/>
    </cofactor>
</comment>
<comment type="pathway">
    <text evidence="2">Isoprenoid biosynthesis; isopentenyl diphosphate biosynthesis via mevalonate pathway.</text>
</comment>
<dbReference type="InterPro" id="IPR048304">
    <property type="entry name" value="UbiD_Rift_dom"/>
</dbReference>
<dbReference type="Pfam" id="PF20696">
    <property type="entry name" value="UbiD_C"/>
    <property type="match status" value="1"/>
</dbReference>
<feature type="domain" description="3-octaprenyl-4-hydroxybenzoate carboxy-lyase-like N-terminal" evidence="14">
    <location>
        <begin position="11"/>
        <end position="85"/>
    </location>
</feature>
<dbReference type="Pfam" id="PF20695">
    <property type="entry name" value="UbiD_N"/>
    <property type="match status" value="1"/>
</dbReference>
<sequence length="476" mass="54293">MVFEDLREFVEYAERSSRLARIREQVDPDLELTHIMSEELRIGKRRTLLFENVKGSEVPALGNIFTSPDVMREILGGDPMDIGMHLRSIVKPPDDTESLIGRGLSMLRELGGLRPKVVDGFGSSHRVLEEVDLYRYPICRTWPQDAGPFITLPLVITRNPETGQRNVGMYRMQVYDSETTGMHWHIHKGGAENMGATRKEMDVAVVIGSDPLTIFSAVAPLPNGIDEFSFRGLLARRRFELVRGQTVALEYPRNAEIVLEGYVDPSETRVEGPFGDHTGYYSLEDQFPVFHVRRVIERKNPVYPTTIVGKPWHEDVVIGKAIERMFLPIIQVQVPEIVDMNTMEEGAFHNMVVVSIRKRYPGQAKKVMFALWSMGQLMFSKIVVVVDADVDVHDRFQVLWAMSTRIDPQRDVVIIPGTVTDTLDHASVLPNYGSKMGIDATRKGPEEGYQRRWPDVLEMRRDIEEKVREKWKSYGL</sequence>
<dbReference type="NCBIfam" id="TIGR03701">
    <property type="entry name" value="mena_SCO4490"/>
    <property type="match status" value="1"/>
</dbReference>
<dbReference type="Proteomes" id="UP000632195">
    <property type="component" value="Unassembled WGS sequence"/>
</dbReference>
<evidence type="ECO:0000256" key="3">
    <source>
        <dbReference type="ARBA" id="ARBA00010021"/>
    </source>
</evidence>
<evidence type="ECO:0000259" key="14">
    <source>
        <dbReference type="Pfam" id="PF20695"/>
    </source>
</evidence>
<evidence type="ECO:0000256" key="10">
    <source>
        <dbReference type="ARBA" id="ARBA00049727"/>
    </source>
</evidence>
<dbReference type="SUPFAM" id="SSF143968">
    <property type="entry name" value="UbiD C-terminal domain-like"/>
    <property type="match status" value="1"/>
</dbReference>
<dbReference type="InterPro" id="IPR049383">
    <property type="entry name" value="UbiD-like_N"/>
</dbReference>
<keyword evidence="6" id="KW-0210">Decarboxylase</keyword>
<evidence type="ECO:0000256" key="2">
    <source>
        <dbReference type="ARBA" id="ARBA00005092"/>
    </source>
</evidence>
<dbReference type="NCBIfam" id="TIGR00148">
    <property type="entry name" value="UbiD family decarboxylase"/>
    <property type="match status" value="1"/>
</dbReference>
<dbReference type="EC" id="4.1.1.126" evidence="10"/>
<feature type="domain" description="3-octaprenyl-4-hydroxybenzoate carboxy-lyase-like C-terminal" evidence="15">
    <location>
        <begin position="317"/>
        <end position="440"/>
    </location>
</feature>
<evidence type="ECO:0000256" key="9">
    <source>
        <dbReference type="ARBA" id="ARBA00049583"/>
    </source>
</evidence>
<dbReference type="GO" id="GO:0016831">
    <property type="term" value="F:carboxy-lyase activity"/>
    <property type="evidence" value="ECO:0007669"/>
    <property type="project" value="UniProtKB-KW"/>
</dbReference>
<keyword evidence="17" id="KW-1185">Reference proteome</keyword>
<dbReference type="EMBL" id="BMNY01000001">
    <property type="protein sequence ID" value="GGM66888.1"/>
    <property type="molecule type" value="Genomic_DNA"/>
</dbReference>
<evidence type="ECO:0000313" key="16">
    <source>
        <dbReference type="EMBL" id="GGM66888.1"/>
    </source>
</evidence>
<accession>A0AA37F8M8</accession>
<proteinExistence type="inferred from homology"/>
<protein>
    <recommendedName>
        <fullName evidence="11">Anhydromevalonate phosphate decarboxylase</fullName>
        <ecNumber evidence="10">4.1.1.126</ecNumber>
    </recommendedName>
</protein>
<comment type="catalytic activity">
    <reaction evidence="8">
        <text>(2E)-3-methyl-5-phosphooxypent-2-enoate + H(+) = isopentenyl phosphate + CO2</text>
        <dbReference type="Rhea" id="RHEA:78971"/>
        <dbReference type="ChEBI" id="CHEBI:15378"/>
        <dbReference type="ChEBI" id="CHEBI:16526"/>
        <dbReference type="ChEBI" id="CHEBI:65078"/>
        <dbReference type="ChEBI" id="CHEBI:229665"/>
        <dbReference type="EC" id="4.1.1.126"/>
    </reaction>
    <physiologicalReaction direction="left-to-right" evidence="8">
        <dbReference type="Rhea" id="RHEA:78972"/>
    </physiologicalReaction>
</comment>
<comment type="cofactor">
    <cofactor evidence="1">
        <name>Mn(2+)</name>
        <dbReference type="ChEBI" id="CHEBI:29035"/>
    </cofactor>
</comment>
<keyword evidence="6" id="KW-0456">Lyase</keyword>
<dbReference type="InterPro" id="IPR002830">
    <property type="entry name" value="UbiD"/>
</dbReference>
<keyword evidence="5" id="KW-0288">FMN</keyword>
<evidence type="ECO:0000256" key="7">
    <source>
        <dbReference type="ARBA" id="ARBA00023211"/>
    </source>
</evidence>
<dbReference type="RefSeq" id="WP_188679460.1">
    <property type="nucleotide sequence ID" value="NZ_BMNY01000001.1"/>
</dbReference>
<keyword evidence="7" id="KW-0464">Manganese</keyword>
<dbReference type="InterPro" id="IPR022390">
    <property type="entry name" value="HBDC"/>
</dbReference>
<gene>
    <name evidence="16" type="ORF">GCM10007108_01340</name>
</gene>
<evidence type="ECO:0000259" key="15">
    <source>
        <dbReference type="Pfam" id="PF20696"/>
    </source>
</evidence>
<dbReference type="Gene3D" id="3.40.1670.10">
    <property type="entry name" value="UbiD C-terminal domain-like"/>
    <property type="match status" value="1"/>
</dbReference>
<dbReference type="FunFam" id="3.40.1670.10:FF:000003">
    <property type="entry name" value="Phenolic acid decarboxylase"/>
    <property type="match status" value="1"/>
</dbReference>
<evidence type="ECO:0000256" key="1">
    <source>
        <dbReference type="ARBA" id="ARBA00001936"/>
    </source>
</evidence>
<dbReference type="GO" id="GO:0005737">
    <property type="term" value="C:cytoplasm"/>
    <property type="evidence" value="ECO:0007669"/>
    <property type="project" value="TreeGrafter"/>
</dbReference>
<dbReference type="PANTHER" id="PTHR30108">
    <property type="entry name" value="3-OCTAPRENYL-4-HYDROXYBENZOATE CARBOXY-LYASE-RELATED"/>
    <property type="match status" value="1"/>
</dbReference>
<name>A0AA37F8M8_9ARCH</name>